<dbReference type="PANTHER" id="PTHR11945:SF776">
    <property type="entry name" value="AGAMOUS-LIKE 50-RELATED"/>
    <property type="match status" value="1"/>
</dbReference>
<dbReference type="PROSITE" id="PS50066">
    <property type="entry name" value="MADS_BOX_2"/>
    <property type="match status" value="1"/>
</dbReference>
<evidence type="ECO:0000256" key="4">
    <source>
        <dbReference type="ARBA" id="ARBA00023163"/>
    </source>
</evidence>
<dbReference type="InterPro" id="IPR033896">
    <property type="entry name" value="MEF2-like_N"/>
</dbReference>
<dbReference type="GO" id="GO:0045944">
    <property type="term" value="P:positive regulation of transcription by RNA polymerase II"/>
    <property type="evidence" value="ECO:0007669"/>
    <property type="project" value="InterPro"/>
</dbReference>
<dbReference type="KEGG" id="crb:17878649"/>
<dbReference type="SMART" id="SM00432">
    <property type="entry name" value="MADS"/>
    <property type="match status" value="1"/>
</dbReference>
<dbReference type="FunFam" id="3.40.1810.10:FF:000006">
    <property type="entry name" value="Agamous-like MADS-box protein AGL62"/>
    <property type="match status" value="1"/>
</dbReference>
<dbReference type="InterPro" id="IPR036879">
    <property type="entry name" value="TF_MADSbox_sf"/>
</dbReference>
<evidence type="ECO:0000313" key="9">
    <source>
        <dbReference type="Proteomes" id="UP000029121"/>
    </source>
</evidence>
<evidence type="ECO:0000256" key="6">
    <source>
        <dbReference type="SAM" id="Coils"/>
    </source>
</evidence>
<proteinExistence type="predicted"/>
<dbReference type="GO" id="GO:0046983">
    <property type="term" value="F:protein dimerization activity"/>
    <property type="evidence" value="ECO:0007669"/>
    <property type="project" value="InterPro"/>
</dbReference>
<dbReference type="STRING" id="81985.R0GQ66"/>
<dbReference type="GO" id="GO:0000978">
    <property type="term" value="F:RNA polymerase II cis-regulatory region sequence-specific DNA binding"/>
    <property type="evidence" value="ECO:0007669"/>
    <property type="project" value="TreeGrafter"/>
</dbReference>
<dbReference type="PRINTS" id="PR00404">
    <property type="entry name" value="MADSDOMAIN"/>
</dbReference>
<dbReference type="GO" id="GO:0005634">
    <property type="term" value="C:nucleus"/>
    <property type="evidence" value="ECO:0007669"/>
    <property type="project" value="UniProtKB-SubCell"/>
</dbReference>
<keyword evidence="6" id="KW-0175">Coiled coil</keyword>
<dbReference type="OrthoDB" id="2284405at2759"/>
<evidence type="ECO:0000256" key="2">
    <source>
        <dbReference type="ARBA" id="ARBA00023015"/>
    </source>
</evidence>
<keyword evidence="5" id="KW-0539">Nucleus</keyword>
<evidence type="ECO:0000256" key="3">
    <source>
        <dbReference type="ARBA" id="ARBA00023125"/>
    </source>
</evidence>
<dbReference type="SUPFAM" id="SSF55455">
    <property type="entry name" value="SRF-like"/>
    <property type="match status" value="1"/>
</dbReference>
<dbReference type="Gene3D" id="3.40.1810.10">
    <property type="entry name" value="Transcription factor, MADS-box"/>
    <property type="match status" value="1"/>
</dbReference>
<feature type="domain" description="MADS-box" evidence="7">
    <location>
        <begin position="6"/>
        <end position="66"/>
    </location>
</feature>
<dbReference type="GO" id="GO:0000981">
    <property type="term" value="F:DNA-binding transcription factor activity, RNA polymerase II-specific"/>
    <property type="evidence" value="ECO:0007669"/>
    <property type="project" value="TreeGrafter"/>
</dbReference>
<dbReference type="Proteomes" id="UP000029121">
    <property type="component" value="Unassembled WGS sequence"/>
</dbReference>
<accession>R0GQ66</accession>
<dbReference type="eggNOG" id="KOG0014">
    <property type="taxonomic scope" value="Eukaryota"/>
</dbReference>
<name>R0GQ66_9BRAS</name>
<evidence type="ECO:0000256" key="1">
    <source>
        <dbReference type="ARBA" id="ARBA00004123"/>
    </source>
</evidence>
<protein>
    <recommendedName>
        <fullName evidence="7">MADS-box domain-containing protein</fullName>
    </recommendedName>
</protein>
<dbReference type="PANTHER" id="PTHR11945">
    <property type="entry name" value="MADS BOX PROTEIN"/>
    <property type="match status" value="1"/>
</dbReference>
<evidence type="ECO:0000256" key="5">
    <source>
        <dbReference type="ARBA" id="ARBA00023242"/>
    </source>
</evidence>
<reference evidence="9" key="1">
    <citation type="journal article" date="2013" name="Nat. Genet.">
        <title>The Capsella rubella genome and the genomic consequences of rapid mating system evolution.</title>
        <authorList>
            <person name="Slotte T."/>
            <person name="Hazzouri K.M."/>
            <person name="Agren J.A."/>
            <person name="Koenig D."/>
            <person name="Maumus F."/>
            <person name="Guo Y.L."/>
            <person name="Steige K."/>
            <person name="Platts A.E."/>
            <person name="Escobar J.S."/>
            <person name="Newman L.K."/>
            <person name="Wang W."/>
            <person name="Mandakova T."/>
            <person name="Vello E."/>
            <person name="Smith L.M."/>
            <person name="Henz S.R."/>
            <person name="Steffen J."/>
            <person name="Takuno S."/>
            <person name="Brandvain Y."/>
            <person name="Coop G."/>
            <person name="Andolfatto P."/>
            <person name="Hu T.T."/>
            <person name="Blanchette M."/>
            <person name="Clark R.M."/>
            <person name="Quesneville H."/>
            <person name="Nordborg M."/>
            <person name="Gaut B.S."/>
            <person name="Lysak M.A."/>
            <person name="Jenkins J."/>
            <person name="Grimwood J."/>
            <person name="Chapman J."/>
            <person name="Prochnik S."/>
            <person name="Shu S."/>
            <person name="Rokhsar D."/>
            <person name="Schmutz J."/>
            <person name="Weigel D."/>
            <person name="Wright S.I."/>
        </authorList>
    </citation>
    <scope>NUCLEOTIDE SEQUENCE [LARGE SCALE GENOMIC DNA]</scope>
    <source>
        <strain evidence="9">cv. Monte Gargano</strain>
    </source>
</reference>
<comment type="subcellular location">
    <subcellularLocation>
        <location evidence="1">Nucleus</location>
    </subcellularLocation>
</comment>
<evidence type="ECO:0000313" key="8">
    <source>
        <dbReference type="EMBL" id="EOA18999.1"/>
    </source>
</evidence>
<organism evidence="8 9">
    <name type="scientific">Capsella rubella</name>
    <dbReference type="NCBI Taxonomy" id="81985"/>
    <lineage>
        <taxon>Eukaryota</taxon>
        <taxon>Viridiplantae</taxon>
        <taxon>Streptophyta</taxon>
        <taxon>Embryophyta</taxon>
        <taxon>Tracheophyta</taxon>
        <taxon>Spermatophyta</taxon>
        <taxon>Magnoliopsida</taxon>
        <taxon>eudicotyledons</taxon>
        <taxon>Gunneridae</taxon>
        <taxon>Pentapetalae</taxon>
        <taxon>rosids</taxon>
        <taxon>malvids</taxon>
        <taxon>Brassicales</taxon>
        <taxon>Brassicaceae</taxon>
        <taxon>Camelineae</taxon>
        <taxon>Capsella</taxon>
    </lineage>
</organism>
<keyword evidence="2" id="KW-0805">Transcription regulation</keyword>
<dbReference type="EMBL" id="KB870811">
    <property type="protein sequence ID" value="EOA18999.1"/>
    <property type="molecule type" value="Genomic_DNA"/>
</dbReference>
<dbReference type="AlphaFoldDB" id="R0GQ66"/>
<dbReference type="Pfam" id="PF00319">
    <property type="entry name" value="SRF-TF"/>
    <property type="match status" value="1"/>
</dbReference>
<dbReference type="InterPro" id="IPR002100">
    <property type="entry name" value="TF_MADSbox"/>
</dbReference>
<dbReference type="CDD" id="cd00265">
    <property type="entry name" value="MADS_MEF2_like"/>
    <property type="match status" value="1"/>
</dbReference>
<evidence type="ECO:0000259" key="7">
    <source>
        <dbReference type="PROSITE" id="PS50066"/>
    </source>
</evidence>
<keyword evidence="4" id="KW-0804">Transcription</keyword>
<keyword evidence="9" id="KW-1185">Reference proteome</keyword>
<keyword evidence="3" id="KW-0238">DNA-binding</keyword>
<gene>
    <name evidence="8" type="ORF">CARUB_v10007644mg</name>
</gene>
<feature type="coiled-coil region" evidence="6">
    <location>
        <begin position="150"/>
        <end position="177"/>
    </location>
</feature>
<sequence length="247" mass="28631">MVRSNKGRQKIVMEKMVNVGNLQVTFSKRRFGLFKKASELCTLCGAEILLIVFSPGGKVYAFGHPDVRELIDRFLNRNHNSLVPFQPNNRLQLAQFRPDLNIQYLNDVLTFMVDRHEEEKEARVKLEVMRQAREKRGSTWYEKDVKDLDMRETQKLIHDLEDVKKKLMSEMSQHSLQNYMVESSGFTGGSNDDGGMDLQFDPNGNAFNYNPNMYFPNHAPFVGYTNDEFMVPMSNLNYMSSYNNESS</sequence>